<evidence type="ECO:0000256" key="5">
    <source>
        <dbReference type="RuleBase" id="RU000384"/>
    </source>
</evidence>
<evidence type="ECO:0000313" key="7">
    <source>
        <dbReference type="EMBL" id="SPT55653.1"/>
    </source>
</evidence>
<dbReference type="GO" id="GO:0004356">
    <property type="term" value="F:glutamine synthetase activity"/>
    <property type="evidence" value="ECO:0007669"/>
    <property type="project" value="UniProtKB-EC"/>
</dbReference>
<evidence type="ECO:0000256" key="3">
    <source>
        <dbReference type="ARBA" id="ARBA00033230"/>
    </source>
</evidence>
<dbReference type="OrthoDB" id="3277468at2"/>
<dbReference type="EC" id="6.3.1.2" evidence="2"/>
<dbReference type="SUPFAM" id="SSF55931">
    <property type="entry name" value="Glutamine synthetase/guanido kinase"/>
    <property type="match status" value="1"/>
</dbReference>
<evidence type="ECO:0000259" key="6">
    <source>
        <dbReference type="PROSITE" id="PS51987"/>
    </source>
</evidence>
<organism evidence="7 8">
    <name type="scientific">Schaalia odontolytica</name>
    <dbReference type="NCBI Taxonomy" id="1660"/>
    <lineage>
        <taxon>Bacteria</taxon>
        <taxon>Bacillati</taxon>
        <taxon>Actinomycetota</taxon>
        <taxon>Actinomycetes</taxon>
        <taxon>Actinomycetales</taxon>
        <taxon>Actinomycetaceae</taxon>
        <taxon>Schaalia</taxon>
    </lineage>
</organism>
<reference evidence="7 8" key="1">
    <citation type="submission" date="2018-06" db="EMBL/GenBank/DDBJ databases">
        <authorList>
            <consortium name="Pathogen Informatics"/>
            <person name="Doyle S."/>
        </authorList>
    </citation>
    <scope>NUCLEOTIDE SEQUENCE [LARGE SCALE GENOMIC DNA]</scope>
    <source>
        <strain evidence="7 8">NCTC9935</strain>
    </source>
</reference>
<dbReference type="PANTHER" id="PTHR43407">
    <property type="entry name" value="GLUTAMINE SYNTHETASE"/>
    <property type="match status" value="1"/>
</dbReference>
<dbReference type="InterPro" id="IPR036651">
    <property type="entry name" value="Gln_synt_N_sf"/>
</dbReference>
<evidence type="ECO:0000256" key="1">
    <source>
        <dbReference type="ARBA" id="ARBA00009897"/>
    </source>
</evidence>
<evidence type="ECO:0000256" key="2">
    <source>
        <dbReference type="ARBA" id="ARBA00012937"/>
    </source>
</evidence>
<comment type="similarity">
    <text evidence="1 4 5">Belongs to the glutamine synthetase family.</text>
</comment>
<dbReference type="PANTHER" id="PTHR43407:SF1">
    <property type="entry name" value="LENGSIN"/>
    <property type="match status" value="1"/>
</dbReference>
<dbReference type="InterPro" id="IPR014746">
    <property type="entry name" value="Gln_synth/guanido_kin_cat_dom"/>
</dbReference>
<dbReference type="Pfam" id="PF03951">
    <property type="entry name" value="Gln-synt_N"/>
    <property type="match status" value="1"/>
</dbReference>
<proteinExistence type="inferred from homology"/>
<accession>A0A2X0U0J5</accession>
<dbReference type="GeneID" id="93758783"/>
<dbReference type="EMBL" id="UAPR01000003">
    <property type="protein sequence ID" value="SPT55653.1"/>
    <property type="molecule type" value="Genomic_DNA"/>
</dbReference>
<dbReference type="GO" id="GO:0019740">
    <property type="term" value="P:nitrogen utilization"/>
    <property type="evidence" value="ECO:0007669"/>
    <property type="project" value="TreeGrafter"/>
</dbReference>
<dbReference type="Gene3D" id="3.10.20.70">
    <property type="entry name" value="Glutamine synthetase, N-terminal domain"/>
    <property type="match status" value="1"/>
</dbReference>
<dbReference type="SUPFAM" id="SSF54368">
    <property type="entry name" value="Glutamine synthetase, N-terminal domain"/>
    <property type="match status" value="1"/>
</dbReference>
<dbReference type="STRING" id="1660.APY09_00270"/>
<dbReference type="InterPro" id="IPR008146">
    <property type="entry name" value="Gln_synth_cat_dom"/>
</dbReference>
<keyword evidence="8" id="KW-1185">Reference proteome</keyword>
<dbReference type="GO" id="GO:0006542">
    <property type="term" value="P:glutamine biosynthetic process"/>
    <property type="evidence" value="ECO:0007669"/>
    <property type="project" value="InterPro"/>
</dbReference>
<name>A0A2X0U0J5_9ACTO</name>
<dbReference type="Proteomes" id="UP000250192">
    <property type="component" value="Unassembled WGS sequence"/>
</dbReference>
<sequence length="497" mass="54315">MLSTDTVSLSPNPLVQALGKPAKDFTKADIIGYIEDNHIPMLNLRYVGGDGRLKTLNFAIQSKAHLDRVLTLGERVDGSSLFTFVEATSSDLYVVPRLSTAFLNPFASIPTLDILCSFYDVEGKPLASAPQEILRKAQRALTAATGCELQALGELEYYLFSSQDSLYPVEEQRGYHESGPFSKWENVRTETLLHLVSMGCAVKYAHSEVGNFVADGRQMIQQEIEFLPVDVMDAADQMVLAKWVLREVAHSYGIEVSFSPKIAVGQAGSGMHFHTRLVKDGVNQFSTGEGLTEKALQVIGGYLSHAASLTAFGNTVPTSFLRLVPHQEAPTSICWGDRNRSVLVRVPLGWQNIDDSMFRDANPSEAPIAHMPNDSQTIELRSPDGSAAIHLLLAGIAVAARIGLTEPGMADYARERKVDGDASQTPGLDQLPDSCFEAAGRLIAQREDYEALGVFPAGLIDSWASHLMEMGDMHLRDDLADSKVSVEELVTRYFHVG</sequence>
<dbReference type="InterPro" id="IPR008147">
    <property type="entry name" value="Gln_synt_N"/>
</dbReference>
<protein>
    <recommendedName>
        <fullName evidence="2">glutamine synthetase</fullName>
        <ecNumber evidence="2">6.3.1.2</ecNumber>
    </recommendedName>
    <alternativeName>
        <fullName evidence="3">Glutamine synthetase I beta</fullName>
    </alternativeName>
</protein>
<dbReference type="PROSITE" id="PS51987">
    <property type="entry name" value="GS_CATALYTIC"/>
    <property type="match status" value="1"/>
</dbReference>
<dbReference type="SMART" id="SM01230">
    <property type="entry name" value="Gln-synt_C"/>
    <property type="match status" value="1"/>
</dbReference>
<dbReference type="Pfam" id="PF00120">
    <property type="entry name" value="Gln-synt_C"/>
    <property type="match status" value="1"/>
</dbReference>
<feature type="domain" description="GS catalytic" evidence="6">
    <location>
        <begin position="130"/>
        <end position="497"/>
    </location>
</feature>
<dbReference type="RefSeq" id="WP_111823694.1">
    <property type="nucleotide sequence ID" value="NZ_CBDERX010000077.1"/>
</dbReference>
<dbReference type="GO" id="GO:0016020">
    <property type="term" value="C:membrane"/>
    <property type="evidence" value="ECO:0007669"/>
    <property type="project" value="TreeGrafter"/>
</dbReference>
<evidence type="ECO:0000256" key="4">
    <source>
        <dbReference type="PROSITE-ProRule" id="PRU01331"/>
    </source>
</evidence>
<evidence type="ECO:0000313" key="8">
    <source>
        <dbReference type="Proteomes" id="UP000250192"/>
    </source>
</evidence>
<dbReference type="AlphaFoldDB" id="A0A2X0U0J5"/>
<gene>
    <name evidence="7" type="primary">glnA_1</name>
    <name evidence="7" type="ORF">NCTC9935_01161</name>
</gene>
<dbReference type="GO" id="GO:0005737">
    <property type="term" value="C:cytoplasm"/>
    <property type="evidence" value="ECO:0007669"/>
    <property type="project" value="TreeGrafter"/>
</dbReference>
<keyword evidence="7" id="KW-0436">Ligase</keyword>
<dbReference type="Gene3D" id="3.30.590.10">
    <property type="entry name" value="Glutamine synthetase/guanido kinase, catalytic domain"/>
    <property type="match status" value="1"/>
</dbReference>